<dbReference type="EC" id="2.7.13.3" evidence="2"/>
<keyword evidence="4" id="KW-0808">Transferase</keyword>
<sequence length="445" mass="49706">MKYLLNENGILKEWENFISIISENAIARSITLESWKRCNDLGLERDKIKFKFLSDKDLKQKVQENSYLIEASKLYMDSLSTSLINIPHIVALADNEGWIIDLRGTPEEFGGKQAVICLGASWSEENIGNNGVGTAISIGEPILVYGREHYATAYGGCACIGAPIICNGNIIGAMDISVPVKYANLARLHILIACVNSIESTIMHTNSNDSELVSINMNPLITSELIATTIHDLKNPLAVIRGLGQLGKLNSDKSKVDNYLNRIIKQVDEMNDMVIELLSIFKPEKLIAQKVASTLEEILFSFEPICESKKIKLCLHKNEDNYVNISEKLLKRAIENIINNAVQIMDEGGTIEILTEQDGDFIIISIRDTAGGIPEELSETLFEPFTFRRSGGTGLGLFMAYHTIVNVHKGQIWFETELKRGTTFFIKLPIAKDFESSRIEEYRLV</sequence>
<keyword evidence="4" id="KW-0418">Kinase</keyword>
<reference evidence="7 8" key="1">
    <citation type="submission" date="2024-11" db="EMBL/GenBank/DDBJ databases">
        <authorList>
            <person name="Heng Y.C."/>
            <person name="Lim A.C.H."/>
            <person name="Lee J.K.Y."/>
            <person name="Kittelmann S."/>
        </authorList>
    </citation>
    <scope>NUCLEOTIDE SEQUENCE [LARGE SCALE GENOMIC DNA]</scope>
    <source>
        <strain evidence="7 8">WILCCON 0112</strain>
    </source>
</reference>
<evidence type="ECO:0000256" key="4">
    <source>
        <dbReference type="ARBA" id="ARBA00022777"/>
    </source>
</evidence>
<dbReference type="PANTHER" id="PTHR43547">
    <property type="entry name" value="TWO-COMPONENT HISTIDINE KINASE"/>
    <property type="match status" value="1"/>
</dbReference>
<dbReference type="GO" id="GO:0005524">
    <property type="term" value="F:ATP binding"/>
    <property type="evidence" value="ECO:0007669"/>
    <property type="project" value="UniProtKB-KW"/>
</dbReference>
<dbReference type="CDD" id="cd00082">
    <property type="entry name" value="HisKA"/>
    <property type="match status" value="1"/>
</dbReference>
<comment type="caution">
    <text evidence="7">The sequence shown here is derived from an EMBL/GenBank/DDBJ whole genome shotgun (WGS) entry which is preliminary data.</text>
</comment>
<dbReference type="InterPro" id="IPR036890">
    <property type="entry name" value="HATPase_C_sf"/>
</dbReference>
<accession>A0ABW8S4K3</accession>
<dbReference type="Proteomes" id="UP001623600">
    <property type="component" value="Unassembled WGS sequence"/>
</dbReference>
<dbReference type="Gene3D" id="1.10.287.130">
    <property type="match status" value="1"/>
</dbReference>
<dbReference type="InterPro" id="IPR003018">
    <property type="entry name" value="GAF"/>
</dbReference>
<keyword evidence="7" id="KW-0067">ATP-binding</keyword>
<dbReference type="InterPro" id="IPR003661">
    <property type="entry name" value="HisK_dim/P_dom"/>
</dbReference>
<dbReference type="Pfam" id="PF00512">
    <property type="entry name" value="HisKA"/>
    <property type="match status" value="1"/>
</dbReference>
<dbReference type="EMBL" id="JBJIAB010000008">
    <property type="protein sequence ID" value="MFL0165107.1"/>
    <property type="molecule type" value="Genomic_DNA"/>
</dbReference>
<evidence type="ECO:0000313" key="8">
    <source>
        <dbReference type="Proteomes" id="UP001623600"/>
    </source>
</evidence>
<dbReference type="InterPro" id="IPR029016">
    <property type="entry name" value="GAF-like_dom_sf"/>
</dbReference>
<dbReference type="Pfam" id="PF02518">
    <property type="entry name" value="HATPase_c"/>
    <property type="match status" value="1"/>
</dbReference>
<keyword evidence="5" id="KW-0902">Two-component regulatory system</keyword>
<evidence type="ECO:0000256" key="2">
    <source>
        <dbReference type="ARBA" id="ARBA00012438"/>
    </source>
</evidence>
<dbReference type="InterPro" id="IPR004358">
    <property type="entry name" value="Sig_transdc_His_kin-like_C"/>
</dbReference>
<dbReference type="SMART" id="SM00388">
    <property type="entry name" value="HisKA"/>
    <property type="match status" value="1"/>
</dbReference>
<dbReference type="InterPro" id="IPR036097">
    <property type="entry name" value="HisK_dim/P_sf"/>
</dbReference>
<gene>
    <name evidence="7" type="ORF">ACJDTP_08520</name>
</gene>
<name>A0ABW8S4K3_9CLOT</name>
<organism evidence="7 8">
    <name type="scientific">Candidatus Clostridium helianthi</name>
    <dbReference type="NCBI Taxonomy" id="3381660"/>
    <lineage>
        <taxon>Bacteria</taxon>
        <taxon>Bacillati</taxon>
        <taxon>Bacillota</taxon>
        <taxon>Clostridia</taxon>
        <taxon>Eubacteriales</taxon>
        <taxon>Clostridiaceae</taxon>
        <taxon>Clostridium</taxon>
    </lineage>
</organism>
<dbReference type="Pfam" id="PF01590">
    <property type="entry name" value="GAF"/>
    <property type="match status" value="1"/>
</dbReference>
<keyword evidence="7" id="KW-0547">Nucleotide-binding</keyword>
<dbReference type="PROSITE" id="PS50109">
    <property type="entry name" value="HIS_KIN"/>
    <property type="match status" value="1"/>
</dbReference>
<protein>
    <recommendedName>
        <fullName evidence="2">histidine kinase</fullName>
        <ecNumber evidence="2">2.7.13.3</ecNumber>
    </recommendedName>
</protein>
<evidence type="ECO:0000313" key="7">
    <source>
        <dbReference type="EMBL" id="MFL0165107.1"/>
    </source>
</evidence>
<keyword evidence="3" id="KW-0597">Phosphoprotein</keyword>
<dbReference type="PANTHER" id="PTHR43547:SF2">
    <property type="entry name" value="HYBRID SIGNAL TRANSDUCTION HISTIDINE KINASE C"/>
    <property type="match status" value="1"/>
</dbReference>
<evidence type="ECO:0000256" key="5">
    <source>
        <dbReference type="ARBA" id="ARBA00023012"/>
    </source>
</evidence>
<dbReference type="InterPro" id="IPR003594">
    <property type="entry name" value="HATPase_dom"/>
</dbReference>
<dbReference type="PRINTS" id="PR00344">
    <property type="entry name" value="BCTRLSENSOR"/>
</dbReference>
<dbReference type="SUPFAM" id="SSF47384">
    <property type="entry name" value="Homodimeric domain of signal transducing histidine kinase"/>
    <property type="match status" value="1"/>
</dbReference>
<dbReference type="RefSeq" id="WP_406760927.1">
    <property type="nucleotide sequence ID" value="NZ_JBJIAB010000008.1"/>
</dbReference>
<evidence type="ECO:0000256" key="3">
    <source>
        <dbReference type="ARBA" id="ARBA00022553"/>
    </source>
</evidence>
<dbReference type="SMART" id="SM00387">
    <property type="entry name" value="HATPase_c"/>
    <property type="match status" value="1"/>
</dbReference>
<proteinExistence type="predicted"/>
<feature type="domain" description="Histidine kinase" evidence="6">
    <location>
        <begin position="228"/>
        <end position="432"/>
    </location>
</feature>
<dbReference type="Gene3D" id="3.30.565.10">
    <property type="entry name" value="Histidine kinase-like ATPase, C-terminal domain"/>
    <property type="match status" value="1"/>
</dbReference>
<dbReference type="Gene3D" id="3.30.450.40">
    <property type="match status" value="1"/>
</dbReference>
<comment type="catalytic activity">
    <reaction evidence="1">
        <text>ATP + protein L-histidine = ADP + protein N-phospho-L-histidine.</text>
        <dbReference type="EC" id="2.7.13.3"/>
    </reaction>
</comment>
<evidence type="ECO:0000259" key="6">
    <source>
        <dbReference type="PROSITE" id="PS50109"/>
    </source>
</evidence>
<evidence type="ECO:0000256" key="1">
    <source>
        <dbReference type="ARBA" id="ARBA00000085"/>
    </source>
</evidence>
<keyword evidence="8" id="KW-1185">Reference proteome</keyword>
<dbReference type="SUPFAM" id="SSF55874">
    <property type="entry name" value="ATPase domain of HSP90 chaperone/DNA topoisomerase II/histidine kinase"/>
    <property type="match status" value="1"/>
</dbReference>
<dbReference type="InterPro" id="IPR005467">
    <property type="entry name" value="His_kinase_dom"/>
</dbReference>